<proteinExistence type="predicted"/>
<dbReference type="EMBL" id="JANPWB010000006">
    <property type="protein sequence ID" value="KAJ1181156.1"/>
    <property type="molecule type" value="Genomic_DNA"/>
</dbReference>
<name>A0AAV7TXP1_PLEWA</name>
<dbReference type="Proteomes" id="UP001066276">
    <property type="component" value="Chromosome 3_2"/>
</dbReference>
<protein>
    <submittedName>
        <fullName evidence="2">Uncharacterized protein</fullName>
    </submittedName>
</protein>
<feature type="compositionally biased region" description="Basic and acidic residues" evidence="1">
    <location>
        <begin position="111"/>
        <end position="126"/>
    </location>
</feature>
<feature type="region of interest" description="Disordered" evidence="1">
    <location>
        <begin position="1"/>
        <end position="28"/>
    </location>
</feature>
<sequence length="174" mass="19079">MLTGARHTDAARGSIIIAGRTQEGPQRSKHMCQSAAPDFRCEAGLLMSRGREHKDSLFALAASKRGGSLPGLMKEQDVGVAESTDTCENSSCVQEYVRVWKERQREPEKYLEAEGRGRRQDNKELVNNKTRARCASNEPMDGRGFGEGAMVLYRTEGDADGVAERVVSLGTLSM</sequence>
<feature type="region of interest" description="Disordered" evidence="1">
    <location>
        <begin position="111"/>
        <end position="140"/>
    </location>
</feature>
<keyword evidence="3" id="KW-1185">Reference proteome</keyword>
<reference evidence="2" key="1">
    <citation type="journal article" date="2022" name="bioRxiv">
        <title>Sequencing and chromosome-scale assembly of the giantPleurodeles waltlgenome.</title>
        <authorList>
            <person name="Brown T."/>
            <person name="Elewa A."/>
            <person name="Iarovenko S."/>
            <person name="Subramanian E."/>
            <person name="Araus A.J."/>
            <person name="Petzold A."/>
            <person name="Susuki M."/>
            <person name="Suzuki K.-i.T."/>
            <person name="Hayashi T."/>
            <person name="Toyoda A."/>
            <person name="Oliveira C."/>
            <person name="Osipova E."/>
            <person name="Leigh N.D."/>
            <person name="Simon A."/>
            <person name="Yun M.H."/>
        </authorList>
    </citation>
    <scope>NUCLEOTIDE SEQUENCE</scope>
    <source>
        <strain evidence="2">20211129_DDA</strain>
        <tissue evidence="2">Liver</tissue>
    </source>
</reference>
<evidence type="ECO:0000313" key="3">
    <source>
        <dbReference type="Proteomes" id="UP001066276"/>
    </source>
</evidence>
<comment type="caution">
    <text evidence="2">The sequence shown here is derived from an EMBL/GenBank/DDBJ whole genome shotgun (WGS) entry which is preliminary data.</text>
</comment>
<evidence type="ECO:0000313" key="2">
    <source>
        <dbReference type="EMBL" id="KAJ1181156.1"/>
    </source>
</evidence>
<organism evidence="2 3">
    <name type="scientific">Pleurodeles waltl</name>
    <name type="common">Iberian ribbed newt</name>
    <dbReference type="NCBI Taxonomy" id="8319"/>
    <lineage>
        <taxon>Eukaryota</taxon>
        <taxon>Metazoa</taxon>
        <taxon>Chordata</taxon>
        <taxon>Craniata</taxon>
        <taxon>Vertebrata</taxon>
        <taxon>Euteleostomi</taxon>
        <taxon>Amphibia</taxon>
        <taxon>Batrachia</taxon>
        <taxon>Caudata</taxon>
        <taxon>Salamandroidea</taxon>
        <taxon>Salamandridae</taxon>
        <taxon>Pleurodelinae</taxon>
        <taxon>Pleurodeles</taxon>
    </lineage>
</organism>
<gene>
    <name evidence="2" type="ORF">NDU88_006366</name>
</gene>
<dbReference type="AlphaFoldDB" id="A0AAV7TXP1"/>
<accession>A0AAV7TXP1</accession>
<feature type="compositionally biased region" description="Basic and acidic residues" evidence="1">
    <location>
        <begin position="1"/>
        <end position="10"/>
    </location>
</feature>
<evidence type="ECO:0000256" key="1">
    <source>
        <dbReference type="SAM" id="MobiDB-lite"/>
    </source>
</evidence>